<dbReference type="HAMAP" id="MF_00009">
    <property type="entry name" value="Endoribonucl_YbeY"/>
    <property type="match status" value="1"/>
</dbReference>
<dbReference type="InterPro" id="IPR023091">
    <property type="entry name" value="MetalPrtase_cat_dom_sf_prd"/>
</dbReference>
<organism evidence="8 9">
    <name type="scientific">Runella salmonicolor</name>
    <dbReference type="NCBI Taxonomy" id="2950278"/>
    <lineage>
        <taxon>Bacteria</taxon>
        <taxon>Pseudomonadati</taxon>
        <taxon>Bacteroidota</taxon>
        <taxon>Cytophagia</taxon>
        <taxon>Cytophagales</taxon>
        <taxon>Spirosomataceae</taxon>
        <taxon>Runella</taxon>
    </lineage>
</organism>
<keyword evidence="5 7" id="KW-0378">Hydrolase</keyword>
<proteinExistence type="inferred from homology"/>
<dbReference type="InterPro" id="IPR002036">
    <property type="entry name" value="YbeY"/>
</dbReference>
<dbReference type="PANTHER" id="PTHR46986:SF1">
    <property type="entry name" value="ENDORIBONUCLEASE YBEY, CHLOROPLASTIC"/>
    <property type="match status" value="1"/>
</dbReference>
<keyword evidence="2 7" id="KW-0540">Nuclease</keyword>
<evidence type="ECO:0000313" key="9">
    <source>
        <dbReference type="Proteomes" id="UP001204772"/>
    </source>
</evidence>
<dbReference type="Pfam" id="PF02130">
    <property type="entry name" value="YbeY"/>
    <property type="match status" value="1"/>
</dbReference>
<keyword evidence="4 7" id="KW-0255">Endonuclease</keyword>
<evidence type="ECO:0000256" key="3">
    <source>
        <dbReference type="ARBA" id="ARBA00022723"/>
    </source>
</evidence>
<dbReference type="InterPro" id="IPR020549">
    <property type="entry name" value="YbeY_CS"/>
</dbReference>
<dbReference type="Gene3D" id="3.40.390.30">
    <property type="entry name" value="Metalloproteases ('zincins'), catalytic domain"/>
    <property type="match status" value="1"/>
</dbReference>
<keyword evidence="7" id="KW-0963">Cytoplasm</keyword>
<comment type="similarity">
    <text evidence="1 7">Belongs to the endoribonuclease YbeY family.</text>
</comment>
<keyword evidence="7" id="KW-0690">Ribosome biogenesis</keyword>
<protein>
    <recommendedName>
        <fullName evidence="7">Endoribonuclease YbeY</fullName>
        <ecNumber evidence="7">3.1.-.-</ecNumber>
    </recommendedName>
</protein>
<feature type="binding site" evidence="7">
    <location>
        <position position="117"/>
    </location>
    <ligand>
        <name>Zn(2+)</name>
        <dbReference type="ChEBI" id="CHEBI:29105"/>
        <note>catalytic</note>
    </ligand>
</feature>
<comment type="subcellular location">
    <subcellularLocation>
        <location evidence="7">Cytoplasm</location>
    </subcellularLocation>
</comment>
<keyword evidence="7" id="KW-0698">rRNA processing</keyword>
<dbReference type="PANTHER" id="PTHR46986">
    <property type="entry name" value="ENDORIBONUCLEASE YBEY, CHLOROPLASTIC"/>
    <property type="match status" value="1"/>
</dbReference>
<dbReference type="RefSeq" id="WP_253529705.1">
    <property type="nucleotide sequence ID" value="NZ_JAMZEL010000007.1"/>
</dbReference>
<feature type="binding site" evidence="7">
    <location>
        <position position="111"/>
    </location>
    <ligand>
        <name>Zn(2+)</name>
        <dbReference type="ChEBI" id="CHEBI:29105"/>
        <note>catalytic</note>
    </ligand>
</feature>
<keyword evidence="3 7" id="KW-0479">Metal-binding</keyword>
<evidence type="ECO:0000256" key="2">
    <source>
        <dbReference type="ARBA" id="ARBA00022722"/>
    </source>
</evidence>
<evidence type="ECO:0000256" key="7">
    <source>
        <dbReference type="HAMAP-Rule" id="MF_00009"/>
    </source>
</evidence>
<reference evidence="8 9" key="1">
    <citation type="submission" date="2022-06" db="EMBL/GenBank/DDBJ databases">
        <title>Runella sp. S5 genome sequencing.</title>
        <authorList>
            <person name="Park S."/>
        </authorList>
    </citation>
    <scope>NUCLEOTIDE SEQUENCE [LARGE SCALE GENOMIC DNA]</scope>
    <source>
        <strain evidence="8 9">S5</strain>
    </source>
</reference>
<dbReference type="NCBIfam" id="TIGR00043">
    <property type="entry name" value="rRNA maturation RNase YbeY"/>
    <property type="match status" value="1"/>
</dbReference>
<comment type="cofactor">
    <cofactor evidence="7">
        <name>Zn(2+)</name>
        <dbReference type="ChEBI" id="CHEBI:29105"/>
    </cofactor>
    <text evidence="7">Binds 1 zinc ion.</text>
</comment>
<comment type="function">
    <text evidence="7">Single strand-specific metallo-endoribonuclease involved in late-stage 70S ribosome quality control and in maturation of the 3' terminus of the 16S rRNA.</text>
</comment>
<dbReference type="Proteomes" id="UP001204772">
    <property type="component" value="Unassembled WGS sequence"/>
</dbReference>
<dbReference type="EMBL" id="JAMZEL010000007">
    <property type="protein sequence ID" value="MCP1384287.1"/>
    <property type="molecule type" value="Genomic_DNA"/>
</dbReference>
<dbReference type="EC" id="3.1.-.-" evidence="7"/>
<accession>A0ABT1FUX3</accession>
<sequence length="137" mass="16276">MIQFFIEDVDFKVPQSRKTKSWLQSIIKAEGFSLNQLNYIFCSDEYLLNVNRQYLDHDFYTDIITFDNSEEEAVVEGDIFISIDRVKDNAQELNKPFEEELRRVLAHGILHLVGYDDKEDEQEHEMRAKEDFYLTSP</sequence>
<name>A0ABT1FUX3_9BACT</name>
<evidence type="ECO:0000256" key="4">
    <source>
        <dbReference type="ARBA" id="ARBA00022759"/>
    </source>
</evidence>
<gene>
    <name evidence="7 8" type="primary">ybeY</name>
    <name evidence="8" type="ORF">NCI00_17725</name>
</gene>
<evidence type="ECO:0000313" key="8">
    <source>
        <dbReference type="EMBL" id="MCP1384287.1"/>
    </source>
</evidence>
<keyword evidence="6 7" id="KW-0862">Zinc</keyword>
<evidence type="ECO:0000256" key="6">
    <source>
        <dbReference type="ARBA" id="ARBA00022833"/>
    </source>
</evidence>
<feature type="binding site" evidence="7">
    <location>
        <position position="107"/>
    </location>
    <ligand>
        <name>Zn(2+)</name>
        <dbReference type="ChEBI" id="CHEBI:29105"/>
        <note>catalytic</note>
    </ligand>
</feature>
<comment type="caution">
    <text evidence="8">The sequence shown here is derived from an EMBL/GenBank/DDBJ whole genome shotgun (WGS) entry which is preliminary data.</text>
</comment>
<keyword evidence="9" id="KW-1185">Reference proteome</keyword>
<dbReference type="SUPFAM" id="SSF55486">
    <property type="entry name" value="Metalloproteases ('zincins'), catalytic domain"/>
    <property type="match status" value="1"/>
</dbReference>
<evidence type="ECO:0000256" key="1">
    <source>
        <dbReference type="ARBA" id="ARBA00010875"/>
    </source>
</evidence>
<dbReference type="PROSITE" id="PS01306">
    <property type="entry name" value="UPF0054"/>
    <property type="match status" value="1"/>
</dbReference>
<evidence type="ECO:0000256" key="5">
    <source>
        <dbReference type="ARBA" id="ARBA00022801"/>
    </source>
</evidence>